<dbReference type="EMBL" id="RSCK01000002">
    <property type="protein sequence ID" value="RUT14256.1"/>
    <property type="molecule type" value="Genomic_DNA"/>
</dbReference>
<dbReference type="Pfam" id="PF07176">
    <property type="entry name" value="DUF1400"/>
    <property type="match status" value="1"/>
</dbReference>
<name>A0AB37USD3_9CYAN</name>
<gene>
    <name evidence="2" type="ORF">DSM107010_02870</name>
</gene>
<sequence>MRLFSLLLRYGFASWVSAAIVFSSTSVFAAERVVLKYRAFRESIAIEDLTKFARTGEMSPDLRVNLALARQDPQTIRQSLTNTVTVDPILLDRFLNNALGELLLDEIGKTVHPPSRQANRQALRAAITLSARDRQLSLLEILQNYPTTDVEVEGNRLEAVYSQLRRLEGTLKNFLK</sequence>
<evidence type="ECO:0000259" key="1">
    <source>
        <dbReference type="Pfam" id="PF07176"/>
    </source>
</evidence>
<keyword evidence="3" id="KW-1185">Reference proteome</keyword>
<accession>A0AB37USD3</accession>
<reference evidence="2 3" key="1">
    <citation type="journal article" date="2019" name="Genome Biol. Evol.">
        <title>Day and night: Metabolic profiles and evolutionary relationships of six axenic non-marine cyanobacteria.</title>
        <authorList>
            <person name="Will S.E."/>
            <person name="Henke P."/>
            <person name="Boedeker C."/>
            <person name="Huang S."/>
            <person name="Brinkmann H."/>
            <person name="Rohde M."/>
            <person name="Jarek M."/>
            <person name="Friedl T."/>
            <person name="Seufert S."/>
            <person name="Schumacher M."/>
            <person name="Overmann J."/>
            <person name="Neumann-Schaal M."/>
            <person name="Petersen J."/>
        </authorList>
    </citation>
    <scope>NUCLEOTIDE SEQUENCE [LARGE SCALE GENOMIC DNA]</scope>
    <source>
        <strain evidence="2 3">SAG 39.79</strain>
    </source>
</reference>
<dbReference type="InterPro" id="IPR010802">
    <property type="entry name" value="DUF1400"/>
</dbReference>
<comment type="caution">
    <text evidence="2">The sequence shown here is derived from an EMBL/GenBank/DDBJ whole genome shotgun (WGS) entry which is preliminary data.</text>
</comment>
<dbReference type="RefSeq" id="WP_127022185.1">
    <property type="nucleotide sequence ID" value="NZ_JAVKZF010000006.1"/>
</dbReference>
<organism evidence="2 3">
    <name type="scientific">Chroococcidiopsis cubana SAG 39.79</name>
    <dbReference type="NCBI Taxonomy" id="388085"/>
    <lineage>
        <taxon>Bacteria</taxon>
        <taxon>Bacillati</taxon>
        <taxon>Cyanobacteriota</taxon>
        <taxon>Cyanophyceae</taxon>
        <taxon>Chroococcidiopsidales</taxon>
        <taxon>Chroococcidiopsidaceae</taxon>
        <taxon>Chroococcidiopsis</taxon>
    </lineage>
</organism>
<proteinExistence type="predicted"/>
<dbReference type="Proteomes" id="UP000282574">
    <property type="component" value="Unassembled WGS sequence"/>
</dbReference>
<feature type="domain" description="DUF1400" evidence="1">
    <location>
        <begin position="29"/>
        <end position="152"/>
    </location>
</feature>
<protein>
    <recommendedName>
        <fullName evidence="1">DUF1400 domain-containing protein</fullName>
    </recommendedName>
</protein>
<evidence type="ECO:0000313" key="2">
    <source>
        <dbReference type="EMBL" id="RUT14256.1"/>
    </source>
</evidence>
<evidence type="ECO:0000313" key="3">
    <source>
        <dbReference type="Proteomes" id="UP000282574"/>
    </source>
</evidence>
<dbReference type="AlphaFoldDB" id="A0AB37USD3"/>